<dbReference type="EMBL" id="MKGR01000040">
    <property type="protein sequence ID" value="OKP01633.1"/>
    <property type="molecule type" value="Genomic_DNA"/>
</dbReference>
<comment type="caution">
    <text evidence="1">The sequence shown here is derived from an EMBL/GenBank/DDBJ whole genome shotgun (WGS) entry which is preliminary data.</text>
</comment>
<dbReference type="AlphaFoldDB" id="A0A1Q5TN26"/>
<evidence type="ECO:0000313" key="1">
    <source>
        <dbReference type="EMBL" id="OKP01633.1"/>
    </source>
</evidence>
<evidence type="ECO:0000313" key="2">
    <source>
        <dbReference type="Proteomes" id="UP000186277"/>
    </source>
</evidence>
<keyword evidence="2" id="KW-1185">Reference proteome</keyword>
<gene>
    <name evidence="1" type="ORF">Xentx_03386</name>
</gene>
<accession>A0A1Q5TN26</accession>
<organism evidence="1 2">
    <name type="scientific">Xenorhabdus thuongxuanensis</name>
    <dbReference type="NCBI Taxonomy" id="1873484"/>
    <lineage>
        <taxon>Bacteria</taxon>
        <taxon>Pseudomonadati</taxon>
        <taxon>Pseudomonadota</taxon>
        <taxon>Gammaproteobacteria</taxon>
        <taxon>Enterobacterales</taxon>
        <taxon>Morganellaceae</taxon>
        <taxon>Xenorhabdus</taxon>
    </lineage>
</organism>
<name>A0A1Q5TN26_9GAMM</name>
<protein>
    <submittedName>
        <fullName evidence="1">Transposase</fullName>
    </submittedName>
</protein>
<reference evidence="1 2" key="1">
    <citation type="submission" date="2016-09" db="EMBL/GenBank/DDBJ databases">
        <title>Xenorhabdus thuongxuanensis sp. nov. and Xenorhabdus eapokensis sp. nov., isolated from Steinernema species.</title>
        <authorList>
            <person name="Kaempfer P."/>
            <person name="Tobias N.J."/>
            <person name="Phan Ke L."/>
            <person name="Bode H.B."/>
            <person name="Glaeser S.P."/>
        </authorList>
    </citation>
    <scope>NUCLEOTIDE SEQUENCE [LARGE SCALE GENOMIC DNA]</scope>
    <source>
        <strain evidence="1 2">30TX1</strain>
    </source>
</reference>
<dbReference type="Proteomes" id="UP000186277">
    <property type="component" value="Unassembled WGS sequence"/>
</dbReference>
<sequence>MITPVRANMDDPVPKETRKCINAKRRLIETVIGQLAGQLAIEKCWARDMWHLSNRIARKLLAHTLGIFANFKQGKKQRDWLQQTLVIGC</sequence>
<proteinExistence type="predicted"/>